<evidence type="ECO:0000313" key="4">
    <source>
        <dbReference type="Proteomes" id="UP000049855"/>
    </source>
</evidence>
<evidence type="ECO:0000313" key="3">
    <source>
        <dbReference type="EMBL" id="CQR71344.1"/>
    </source>
</evidence>
<dbReference type="PANTHER" id="PTHR46558">
    <property type="entry name" value="TRACRIPTIONAL REGULATORY PROTEIN-RELATED-RELATED"/>
    <property type="match status" value="1"/>
</dbReference>
<dbReference type="InterPro" id="IPR010982">
    <property type="entry name" value="Lambda_DNA-bd_dom_sf"/>
</dbReference>
<dbReference type="Pfam" id="PF01381">
    <property type="entry name" value="HTH_3"/>
    <property type="match status" value="1"/>
</dbReference>
<dbReference type="GO" id="GO:0003677">
    <property type="term" value="F:DNA binding"/>
    <property type="evidence" value="ECO:0007669"/>
    <property type="project" value="UniProtKB-KW"/>
</dbReference>
<name>A0A0U1KXE3_9FIRM</name>
<dbReference type="SMART" id="SM00530">
    <property type="entry name" value="HTH_XRE"/>
    <property type="match status" value="1"/>
</dbReference>
<dbReference type="PANTHER" id="PTHR46558:SF3">
    <property type="entry name" value="TRANSCRIPTIONAL REGULATOR"/>
    <property type="match status" value="1"/>
</dbReference>
<reference evidence="4" key="1">
    <citation type="submission" date="2015-03" db="EMBL/GenBank/DDBJ databases">
        <authorList>
            <person name="Nijsse Bart"/>
        </authorList>
    </citation>
    <scope>NUCLEOTIDE SEQUENCE [LARGE SCALE GENOMIC DNA]</scope>
</reference>
<dbReference type="Proteomes" id="UP000049855">
    <property type="component" value="Unassembled WGS sequence"/>
</dbReference>
<dbReference type="Gene3D" id="1.10.260.40">
    <property type="entry name" value="lambda repressor-like DNA-binding domains"/>
    <property type="match status" value="1"/>
</dbReference>
<sequence length="110" mass="12260">MNIGNKIKELRQIKGLSATALASMINTTQQTVSNYEINKTEPSISTIQLICNVFEITLAEFFAEPSNDKTAKETYDEKIKNLPEKDRKIIDTIIEVNKPKEEQAATAEGG</sequence>
<dbReference type="EMBL" id="CTRP01000004">
    <property type="protein sequence ID" value="CQR71344.1"/>
    <property type="molecule type" value="Genomic_DNA"/>
</dbReference>
<dbReference type="RefSeq" id="WP_021167448.1">
    <property type="nucleotide sequence ID" value="NZ_CTRP01000004.1"/>
</dbReference>
<evidence type="ECO:0000259" key="2">
    <source>
        <dbReference type="PROSITE" id="PS50943"/>
    </source>
</evidence>
<organism evidence="3 4">
    <name type="scientific">Sporomusa ovata</name>
    <dbReference type="NCBI Taxonomy" id="2378"/>
    <lineage>
        <taxon>Bacteria</taxon>
        <taxon>Bacillati</taxon>
        <taxon>Bacillota</taxon>
        <taxon>Negativicutes</taxon>
        <taxon>Selenomonadales</taxon>
        <taxon>Sporomusaceae</taxon>
        <taxon>Sporomusa</taxon>
    </lineage>
</organism>
<dbReference type="InterPro" id="IPR001387">
    <property type="entry name" value="Cro/C1-type_HTH"/>
</dbReference>
<proteinExistence type="predicted"/>
<evidence type="ECO:0000256" key="1">
    <source>
        <dbReference type="ARBA" id="ARBA00023125"/>
    </source>
</evidence>
<dbReference type="AlphaFoldDB" id="A0A0U1KXE3"/>
<gene>
    <name evidence="3" type="ORF">SpAn4DRAFT_3849</name>
</gene>
<dbReference type="PROSITE" id="PS50943">
    <property type="entry name" value="HTH_CROC1"/>
    <property type="match status" value="1"/>
</dbReference>
<feature type="domain" description="HTH cro/C1-type" evidence="2">
    <location>
        <begin position="7"/>
        <end position="61"/>
    </location>
</feature>
<keyword evidence="1" id="KW-0238">DNA-binding</keyword>
<accession>A0A0U1KXE3</accession>
<dbReference type="CDD" id="cd00093">
    <property type="entry name" value="HTH_XRE"/>
    <property type="match status" value="1"/>
</dbReference>
<dbReference type="SUPFAM" id="SSF47413">
    <property type="entry name" value="lambda repressor-like DNA-binding domains"/>
    <property type="match status" value="1"/>
</dbReference>
<protein>
    <recommendedName>
        <fullName evidence="2">HTH cro/C1-type domain-containing protein</fullName>
    </recommendedName>
</protein>
<keyword evidence="4" id="KW-1185">Reference proteome</keyword>